<gene>
    <name evidence="4" type="ORF">FFLO_02909</name>
</gene>
<name>A0A8K0NNQ9_9TREE</name>
<dbReference type="InterPro" id="IPR016024">
    <property type="entry name" value="ARM-type_fold"/>
</dbReference>
<comment type="caution">
    <text evidence="4">The sequence shown here is derived from an EMBL/GenBank/DDBJ whole genome shotgun (WGS) entry which is preliminary data.</text>
</comment>
<dbReference type="GO" id="GO:0003729">
    <property type="term" value="F:mRNA binding"/>
    <property type="evidence" value="ECO:0007669"/>
    <property type="project" value="TreeGrafter"/>
</dbReference>
<evidence type="ECO:0000313" key="5">
    <source>
        <dbReference type="Proteomes" id="UP000812966"/>
    </source>
</evidence>
<dbReference type="Pfam" id="PF08144">
    <property type="entry name" value="CPL"/>
    <property type="match status" value="1"/>
</dbReference>
<dbReference type="EMBL" id="JABELV010000049">
    <property type="protein sequence ID" value="KAG7558182.1"/>
    <property type="molecule type" value="Genomic_DNA"/>
</dbReference>
<keyword evidence="1" id="KW-0694">RNA-binding</keyword>
<dbReference type="InterPro" id="IPR033133">
    <property type="entry name" value="PUM-HD"/>
</dbReference>
<evidence type="ECO:0000256" key="2">
    <source>
        <dbReference type="SAM" id="MobiDB-lite"/>
    </source>
</evidence>
<dbReference type="InterPro" id="IPR012959">
    <property type="entry name" value="CPL_dom"/>
</dbReference>
<dbReference type="PROSITE" id="PS50303">
    <property type="entry name" value="PUM_HD"/>
    <property type="match status" value="1"/>
</dbReference>
<accession>A0A8K0NNQ9</accession>
<feature type="region of interest" description="Disordered" evidence="2">
    <location>
        <begin position="1"/>
        <end position="101"/>
    </location>
</feature>
<evidence type="ECO:0000259" key="3">
    <source>
        <dbReference type="PROSITE" id="PS50303"/>
    </source>
</evidence>
<feature type="compositionally biased region" description="Basic and acidic residues" evidence="2">
    <location>
        <begin position="57"/>
        <end position="68"/>
    </location>
</feature>
<dbReference type="GO" id="GO:0006417">
    <property type="term" value="P:regulation of translation"/>
    <property type="evidence" value="ECO:0007669"/>
    <property type="project" value="TreeGrafter"/>
</dbReference>
<dbReference type="AlphaFoldDB" id="A0A8K0NNQ9"/>
<dbReference type="Proteomes" id="UP000812966">
    <property type="component" value="Unassembled WGS sequence"/>
</dbReference>
<feature type="compositionally biased region" description="Low complexity" evidence="2">
    <location>
        <begin position="28"/>
        <end position="40"/>
    </location>
</feature>
<protein>
    <recommendedName>
        <fullName evidence="3">PUM-HD domain-containing protein</fullName>
    </recommendedName>
</protein>
<dbReference type="SUPFAM" id="SSF48371">
    <property type="entry name" value="ARM repeat"/>
    <property type="match status" value="1"/>
</dbReference>
<dbReference type="GO" id="GO:0005730">
    <property type="term" value="C:nucleolus"/>
    <property type="evidence" value="ECO:0007669"/>
    <property type="project" value="TreeGrafter"/>
</dbReference>
<keyword evidence="5" id="KW-1185">Reference proteome</keyword>
<sequence length="726" mass="79721">MAPPSNSKKRSAGDRPSSGPQSKKPRVAASNGSGGKPSASKPKDSKPTRRGGQNVSREPKKAEQEPKRKAPITGRKYEEDLDLEEDDDVDMDNLEEDEFDEDVEMEAGDGVETGAVGDVPAGLDGEQAKRLSKAEKAALHAQQPHRTTLLPSHPLLKDTLLPLWEDARRADLSKEERSKKIKQLYEAVKGRVREVGRGHKGGRVLQTIVKYGGKEERNGIAVELDGLYKQMLESKYSKFLMAKLIRHCPSVRLSMISQLSPHIPTLIAHSHAITPLADFYELHASSKERRLMVRAFYPKEVLLFDGLGIGGTTPEGKDEIKKNVEKGIEIKGLVKTLEGMGEGAIRTRVLDLLMERISAIFNSTQKEALAQAIFHRLVLEYLQAIYAFLPADEADKKMHDLLDVCIESLADIVHTKDGSAVAREMLARGVAKDRKNILRVLKPHLKKLCQDAEAQMVLFTAFDVVDDTKMMAKAILTEVAVLAPGLAMHKTGRRVLLYLVTPRSTRHFIPSTIKDLEATDATAAATSKKNKDTRRKELRVAISPDMIKLVAEQGEELMRDAGASLLVTEIMLEAEGDKTEAIQALVRPIGQTYPNPASVDPEQDPATAPILDISYADRAYKTLLAGGRFNSATSSVESANEELRSQFGKAFWQALTSEEAGGESNAVNLALGNAPFVVVELVDNLKMDEELGPVVKRVLATPEVMGQVEKSWRKGASLLHQKLASL</sequence>
<dbReference type="InterPro" id="IPR040059">
    <property type="entry name" value="PUM3"/>
</dbReference>
<proteinExistence type="predicted"/>
<dbReference type="Gene3D" id="1.25.10.10">
    <property type="entry name" value="Leucine-rich Repeat Variant"/>
    <property type="match status" value="1"/>
</dbReference>
<dbReference type="PANTHER" id="PTHR13389:SF0">
    <property type="entry name" value="PUMILIO HOMOLOG 3"/>
    <property type="match status" value="1"/>
</dbReference>
<evidence type="ECO:0000256" key="1">
    <source>
        <dbReference type="ARBA" id="ARBA00022884"/>
    </source>
</evidence>
<feature type="domain" description="PUM-HD" evidence="3">
    <location>
        <begin position="165"/>
        <end position="565"/>
    </location>
</feature>
<feature type="compositionally biased region" description="Acidic residues" evidence="2">
    <location>
        <begin position="79"/>
        <end position="101"/>
    </location>
</feature>
<evidence type="ECO:0000313" key="4">
    <source>
        <dbReference type="EMBL" id="KAG7558182.1"/>
    </source>
</evidence>
<dbReference type="InterPro" id="IPR011989">
    <property type="entry name" value="ARM-like"/>
</dbReference>
<dbReference type="PANTHER" id="PTHR13389">
    <property type="entry name" value="PUMILIO HOMOLOG 3"/>
    <property type="match status" value="1"/>
</dbReference>
<organism evidence="4 5">
    <name type="scientific">Filobasidium floriforme</name>
    <dbReference type="NCBI Taxonomy" id="5210"/>
    <lineage>
        <taxon>Eukaryota</taxon>
        <taxon>Fungi</taxon>
        <taxon>Dikarya</taxon>
        <taxon>Basidiomycota</taxon>
        <taxon>Agaricomycotina</taxon>
        <taxon>Tremellomycetes</taxon>
        <taxon>Filobasidiales</taxon>
        <taxon>Filobasidiaceae</taxon>
        <taxon>Filobasidium</taxon>
    </lineage>
</organism>
<dbReference type="OrthoDB" id="497380at2759"/>
<reference evidence="4" key="1">
    <citation type="submission" date="2020-04" db="EMBL/GenBank/DDBJ databases">
        <title>Analysis of mating type loci in Filobasidium floriforme.</title>
        <authorList>
            <person name="Nowrousian M."/>
        </authorList>
    </citation>
    <scope>NUCLEOTIDE SEQUENCE</scope>
    <source>
        <strain evidence="4">CBS 6242</strain>
    </source>
</reference>